<organism evidence="7 8">
    <name type="scientific">Candidatus Gottesmanbacteria bacterium GW2011_GWC2_39_8</name>
    <dbReference type="NCBI Taxonomy" id="1618450"/>
    <lineage>
        <taxon>Bacteria</taxon>
        <taxon>Candidatus Gottesmaniibacteriota</taxon>
    </lineage>
</organism>
<keyword evidence="2 5" id="KW-0521">NADP</keyword>
<evidence type="ECO:0000256" key="3">
    <source>
        <dbReference type="ARBA" id="ARBA00023002"/>
    </source>
</evidence>
<dbReference type="GO" id="GO:0070401">
    <property type="term" value="F:NADP+ binding"/>
    <property type="evidence" value="ECO:0007669"/>
    <property type="project" value="UniProtKB-UniRule"/>
</dbReference>
<dbReference type="InterPro" id="IPR036291">
    <property type="entry name" value="NAD(P)-bd_dom_sf"/>
</dbReference>
<dbReference type="HAMAP" id="MF_00956">
    <property type="entry name" value="GDP_fucose_synth"/>
    <property type="match status" value="1"/>
</dbReference>
<evidence type="ECO:0000313" key="7">
    <source>
        <dbReference type="EMBL" id="KKR34290.1"/>
    </source>
</evidence>
<reference evidence="7 8" key="1">
    <citation type="journal article" date="2015" name="Nature">
        <title>rRNA introns, odd ribosomes, and small enigmatic genomes across a large radiation of phyla.</title>
        <authorList>
            <person name="Brown C.T."/>
            <person name="Hug L.A."/>
            <person name="Thomas B.C."/>
            <person name="Sharon I."/>
            <person name="Castelle C.J."/>
            <person name="Singh A."/>
            <person name="Wilkins M.J."/>
            <person name="Williams K.H."/>
            <person name="Banfield J.F."/>
        </authorList>
    </citation>
    <scope>NUCLEOTIDE SEQUENCE [LARGE SCALE GENOMIC DNA]</scope>
</reference>
<feature type="binding site" evidence="5">
    <location>
        <position position="143"/>
    </location>
    <ligand>
        <name>NADP(+)</name>
        <dbReference type="ChEBI" id="CHEBI:58349"/>
    </ligand>
</feature>
<keyword evidence="4 5" id="KW-0413">Isomerase</keyword>
<evidence type="ECO:0000256" key="4">
    <source>
        <dbReference type="ARBA" id="ARBA00023235"/>
    </source>
</evidence>
<keyword evidence="3 5" id="KW-0560">Oxidoreductase</keyword>
<comment type="caution">
    <text evidence="7">The sequence shown here is derived from an EMBL/GenBank/DDBJ whole genome shotgun (WGS) entry which is preliminary data.</text>
</comment>
<dbReference type="PANTHER" id="PTHR43238">
    <property type="entry name" value="GDP-L-FUCOSE SYNTHASE"/>
    <property type="match status" value="1"/>
</dbReference>
<comment type="similarity">
    <text evidence="1 5">Belongs to the NAD(P)-dependent epimerase/dehydratase family. Fucose synthase subfamily.</text>
</comment>
<dbReference type="UniPathway" id="UPA00128">
    <property type="reaction ID" value="UER00191"/>
</dbReference>
<feature type="site" description="Important for catalytic activity" evidence="5">
    <location>
        <position position="112"/>
    </location>
</feature>
<comment type="function">
    <text evidence="5">Catalyzes the two-step NADP-dependent conversion of GDP-4-dehydro-6-deoxy-D-mannose to GDP-fucose, involving an epimerase and a reductase reaction.</text>
</comment>
<sequence length="314" mass="35445">MNNNFWRNKNVLVTGGGGFLGRYIVDKIAKNHPRNILIPRSKDYDLRDKGVCTKIVKEQDVIIHLAANVGGIGYNLDHPGELFYDNILMGVHMMEESRKAGVNKFVAVGTICAYPKITPVPFHEDNLWNGYPEETNAPYGLAKKMLLVQSQAYRKQYGFNSIFLLPVNLYGPGDKFDPSVSHVIPALIKKVVEAKLRGDKHIVVWGTGEATREFLYVEDAAEAIILAAEKYNKEFPVNIGSHFEISIKNLVEKICGLVGFSGKIVHDTLKPDGQPRRKLDTKRAYQEFGFKAKTDFTEGLKKTIDWYIKNRNTQ</sequence>
<keyword evidence="5" id="KW-0511">Multifunctional enzyme</keyword>
<evidence type="ECO:0000256" key="5">
    <source>
        <dbReference type="HAMAP-Rule" id="MF_00956"/>
    </source>
</evidence>
<feature type="binding site" evidence="5">
    <location>
        <begin position="15"/>
        <end position="21"/>
    </location>
    <ligand>
        <name>NADP(+)</name>
        <dbReference type="ChEBI" id="CHEBI:58349"/>
    </ligand>
</feature>
<feature type="site" description="Important for catalytic activity" evidence="5">
    <location>
        <position position="110"/>
    </location>
</feature>
<feature type="binding site" evidence="5">
    <location>
        <position position="272"/>
    </location>
    <ligand>
        <name>substrate</name>
    </ligand>
</feature>
<evidence type="ECO:0000313" key="8">
    <source>
        <dbReference type="Proteomes" id="UP000034539"/>
    </source>
</evidence>
<dbReference type="CDD" id="cd05239">
    <property type="entry name" value="GDP_FS_SDR_e"/>
    <property type="match status" value="1"/>
</dbReference>
<proteinExistence type="inferred from homology"/>
<dbReference type="PANTHER" id="PTHR43238:SF1">
    <property type="entry name" value="GDP-L-FUCOSE SYNTHASE"/>
    <property type="match status" value="1"/>
</dbReference>
<dbReference type="InterPro" id="IPR028614">
    <property type="entry name" value="GDP_fucose/colitose_synth"/>
</dbReference>
<protein>
    <recommendedName>
        <fullName evidence="5">GDP-L-fucose synthase</fullName>
        <ecNumber evidence="5">1.1.1.271</ecNumber>
    </recommendedName>
    <alternativeName>
        <fullName evidence="5">GDP-4-keto-6-deoxy-D-mannose-3,5-epimerase-4-reductase</fullName>
    </alternativeName>
</protein>
<name>A0A0G0SHW4_9BACT</name>
<accession>A0A0G0SHW4</accession>
<feature type="domain" description="NAD-dependent epimerase/dehydratase" evidence="6">
    <location>
        <begin position="11"/>
        <end position="240"/>
    </location>
</feature>
<dbReference type="GO" id="GO:0016853">
    <property type="term" value="F:isomerase activity"/>
    <property type="evidence" value="ECO:0007669"/>
    <property type="project" value="UniProtKB-KW"/>
</dbReference>
<dbReference type="InterPro" id="IPR001509">
    <property type="entry name" value="Epimerase_deHydtase"/>
</dbReference>
<evidence type="ECO:0000259" key="6">
    <source>
        <dbReference type="Pfam" id="PF01370"/>
    </source>
</evidence>
<dbReference type="GO" id="GO:0042351">
    <property type="term" value="P:'de novo' GDP-L-fucose biosynthetic process"/>
    <property type="evidence" value="ECO:0007669"/>
    <property type="project" value="UniProtKB-UniRule"/>
</dbReference>
<feature type="binding site" evidence="5">
    <location>
        <position position="190"/>
    </location>
    <ligand>
        <name>substrate</name>
    </ligand>
</feature>
<feature type="active site" description="Proton donor/acceptor" evidence="5">
    <location>
        <position position="139"/>
    </location>
</feature>
<dbReference type="EC" id="1.1.1.271" evidence="5"/>
<comment type="caution">
    <text evidence="5">Lacks conserved residue(s) required for the propagation of feature annotation.</text>
</comment>
<feature type="binding site" evidence="5">
    <location>
        <begin position="166"/>
        <end position="169"/>
    </location>
    <ligand>
        <name>NADP(+)</name>
        <dbReference type="ChEBI" id="CHEBI:58349"/>
    </ligand>
</feature>
<dbReference type="GO" id="GO:0050577">
    <property type="term" value="F:GDP-L-fucose synthase activity"/>
    <property type="evidence" value="ECO:0007669"/>
    <property type="project" value="UniProtKB-UniRule"/>
</dbReference>
<dbReference type="Proteomes" id="UP000034539">
    <property type="component" value="Unassembled WGS sequence"/>
</dbReference>
<dbReference type="EMBL" id="LBXN01000003">
    <property type="protein sequence ID" value="KKR34290.1"/>
    <property type="molecule type" value="Genomic_DNA"/>
</dbReference>
<dbReference type="Gene3D" id="3.90.25.10">
    <property type="entry name" value="UDP-galactose 4-epimerase, domain 1"/>
    <property type="match status" value="1"/>
</dbReference>
<feature type="binding site" evidence="5">
    <location>
        <position position="182"/>
    </location>
    <ligand>
        <name>NADP(+)</name>
        <dbReference type="ChEBI" id="CHEBI:58349"/>
    </ligand>
</feature>
<evidence type="ECO:0000256" key="1">
    <source>
        <dbReference type="ARBA" id="ARBA00005959"/>
    </source>
</evidence>
<gene>
    <name evidence="5" type="primary">fcl</name>
    <name evidence="7" type="ORF">UT63_C0003G0006</name>
</gene>
<dbReference type="Gene3D" id="3.40.50.720">
    <property type="entry name" value="NAD(P)-binding Rossmann-like Domain"/>
    <property type="match status" value="1"/>
</dbReference>
<comment type="catalytic activity">
    <reaction evidence="5">
        <text>GDP-beta-L-fucose + NADP(+) = GDP-4-dehydro-alpha-D-rhamnose + NADPH + H(+)</text>
        <dbReference type="Rhea" id="RHEA:18885"/>
        <dbReference type="ChEBI" id="CHEBI:15378"/>
        <dbReference type="ChEBI" id="CHEBI:57273"/>
        <dbReference type="ChEBI" id="CHEBI:57783"/>
        <dbReference type="ChEBI" id="CHEBI:57964"/>
        <dbReference type="ChEBI" id="CHEBI:58349"/>
        <dbReference type="EC" id="1.1.1.271"/>
    </reaction>
</comment>
<dbReference type="SUPFAM" id="SSF51735">
    <property type="entry name" value="NAD(P)-binding Rossmann-fold domains"/>
    <property type="match status" value="1"/>
</dbReference>
<dbReference type="Pfam" id="PF01370">
    <property type="entry name" value="Epimerase"/>
    <property type="match status" value="1"/>
</dbReference>
<dbReference type="AlphaFoldDB" id="A0A0G0SHW4"/>
<feature type="binding site" evidence="5">
    <location>
        <position position="212"/>
    </location>
    <ligand>
        <name>substrate</name>
    </ligand>
</feature>
<feature type="binding site" evidence="5">
    <location>
        <position position="205"/>
    </location>
    <ligand>
        <name>substrate</name>
    </ligand>
</feature>
<comment type="pathway">
    <text evidence="5">Nucleotide-sugar biosynthesis; GDP-L-fucose biosynthesis via de novo pathway; GDP-L-fucose from GDP-alpha-D-mannose: step 2/2.</text>
</comment>
<evidence type="ECO:0000256" key="2">
    <source>
        <dbReference type="ARBA" id="ARBA00022857"/>
    </source>
</evidence>